<evidence type="ECO:0000313" key="3">
    <source>
        <dbReference type="WBParaSite" id="OFLC_0000905801-mRNA-1"/>
    </source>
</evidence>
<keyword evidence="2" id="KW-1185">Reference proteome</keyword>
<reference evidence="1 2" key="2">
    <citation type="submission" date="2018-11" db="EMBL/GenBank/DDBJ databases">
        <authorList>
            <consortium name="Pathogen Informatics"/>
        </authorList>
    </citation>
    <scope>NUCLEOTIDE SEQUENCE [LARGE SCALE GENOMIC DNA]</scope>
</reference>
<dbReference type="SUPFAM" id="SSF50692">
    <property type="entry name" value="ADC-like"/>
    <property type="match status" value="1"/>
</dbReference>
<dbReference type="WBParaSite" id="OFLC_0000905801-mRNA-1">
    <property type="protein sequence ID" value="OFLC_0000905801-mRNA-1"/>
    <property type="gene ID" value="OFLC_0000905801"/>
</dbReference>
<proteinExistence type="predicted"/>
<reference evidence="3" key="1">
    <citation type="submission" date="2016-06" db="UniProtKB">
        <authorList>
            <consortium name="WormBaseParasite"/>
        </authorList>
    </citation>
    <scope>IDENTIFICATION</scope>
</reference>
<gene>
    <name evidence="1" type="ORF">OFLC_LOCUS9060</name>
</gene>
<dbReference type="EMBL" id="UZAJ01010743">
    <property type="protein sequence ID" value="VDO58551.1"/>
    <property type="molecule type" value="Genomic_DNA"/>
</dbReference>
<dbReference type="InterPro" id="IPR009010">
    <property type="entry name" value="Asp_de-COase-like_dom_sf"/>
</dbReference>
<evidence type="ECO:0000313" key="1">
    <source>
        <dbReference type="EMBL" id="VDO58551.1"/>
    </source>
</evidence>
<sequence length="54" mass="5977">MTVKMRVRKCPTDDLALTNCAILSSNALNGLDIKLVMLFSHSKVISLAQSRRIC</sequence>
<organism evidence="3">
    <name type="scientific">Onchocerca flexuosa</name>
    <dbReference type="NCBI Taxonomy" id="387005"/>
    <lineage>
        <taxon>Eukaryota</taxon>
        <taxon>Metazoa</taxon>
        <taxon>Ecdysozoa</taxon>
        <taxon>Nematoda</taxon>
        <taxon>Chromadorea</taxon>
        <taxon>Rhabditida</taxon>
        <taxon>Spirurina</taxon>
        <taxon>Spiruromorpha</taxon>
        <taxon>Filarioidea</taxon>
        <taxon>Onchocercidae</taxon>
        <taxon>Onchocerca</taxon>
    </lineage>
</organism>
<evidence type="ECO:0000313" key="2">
    <source>
        <dbReference type="Proteomes" id="UP000267606"/>
    </source>
</evidence>
<dbReference type="Gene3D" id="2.40.40.20">
    <property type="match status" value="1"/>
</dbReference>
<name>A0A183HNJ7_9BILA</name>
<accession>A0A183HNJ7</accession>
<dbReference type="Proteomes" id="UP000267606">
    <property type="component" value="Unassembled WGS sequence"/>
</dbReference>
<protein>
    <submittedName>
        <fullName evidence="1 3">Uncharacterized protein</fullName>
    </submittedName>
</protein>
<dbReference type="STRING" id="387005.A0A183HNJ7"/>
<dbReference type="AlphaFoldDB" id="A0A183HNJ7"/>